<evidence type="ECO:0000313" key="2">
    <source>
        <dbReference type="EnsemblProtists" id="Phyra77388"/>
    </source>
</evidence>
<evidence type="ECO:0000256" key="1">
    <source>
        <dbReference type="SAM" id="MobiDB-lite"/>
    </source>
</evidence>
<organism evidence="2 3">
    <name type="scientific">Phytophthora ramorum</name>
    <name type="common">Sudden oak death agent</name>
    <dbReference type="NCBI Taxonomy" id="164328"/>
    <lineage>
        <taxon>Eukaryota</taxon>
        <taxon>Sar</taxon>
        <taxon>Stramenopiles</taxon>
        <taxon>Oomycota</taxon>
        <taxon>Peronosporomycetes</taxon>
        <taxon>Peronosporales</taxon>
        <taxon>Peronosporaceae</taxon>
        <taxon>Phytophthora</taxon>
    </lineage>
</organism>
<dbReference type="VEuPathDB" id="FungiDB:KRP23_4161"/>
<feature type="region of interest" description="Disordered" evidence="1">
    <location>
        <begin position="1"/>
        <end position="131"/>
    </location>
</feature>
<dbReference type="EnsemblProtists" id="Phyra77388">
    <property type="protein sequence ID" value="Phyra77388"/>
    <property type="gene ID" value="Phyra77388"/>
</dbReference>
<name>H3GLT6_PHYRM</name>
<reference evidence="3" key="1">
    <citation type="journal article" date="2006" name="Science">
        <title>Phytophthora genome sequences uncover evolutionary origins and mechanisms of pathogenesis.</title>
        <authorList>
            <person name="Tyler B.M."/>
            <person name="Tripathy S."/>
            <person name="Zhang X."/>
            <person name="Dehal P."/>
            <person name="Jiang R.H."/>
            <person name="Aerts A."/>
            <person name="Arredondo F.D."/>
            <person name="Baxter L."/>
            <person name="Bensasson D."/>
            <person name="Beynon J.L."/>
            <person name="Chapman J."/>
            <person name="Damasceno C.M."/>
            <person name="Dorrance A.E."/>
            <person name="Dou D."/>
            <person name="Dickerman A.W."/>
            <person name="Dubchak I.L."/>
            <person name="Garbelotto M."/>
            <person name="Gijzen M."/>
            <person name="Gordon S.G."/>
            <person name="Govers F."/>
            <person name="Grunwald N.J."/>
            <person name="Huang W."/>
            <person name="Ivors K.L."/>
            <person name="Jones R.W."/>
            <person name="Kamoun S."/>
            <person name="Krampis K."/>
            <person name="Lamour K.H."/>
            <person name="Lee M.K."/>
            <person name="McDonald W.H."/>
            <person name="Medina M."/>
            <person name="Meijer H.J."/>
            <person name="Nordberg E.K."/>
            <person name="Maclean D.J."/>
            <person name="Ospina-Giraldo M.D."/>
            <person name="Morris P.F."/>
            <person name="Phuntumart V."/>
            <person name="Putnam N.H."/>
            <person name="Rash S."/>
            <person name="Rose J.K."/>
            <person name="Sakihama Y."/>
            <person name="Salamov A.A."/>
            <person name="Savidor A."/>
            <person name="Scheuring C.F."/>
            <person name="Smith B.M."/>
            <person name="Sobral B.W."/>
            <person name="Terry A."/>
            <person name="Torto-Alalibo T.A."/>
            <person name="Win J."/>
            <person name="Xu Z."/>
            <person name="Zhang H."/>
            <person name="Grigoriev I.V."/>
            <person name="Rokhsar D.S."/>
            <person name="Boore J.L."/>
        </authorList>
    </citation>
    <scope>NUCLEOTIDE SEQUENCE [LARGE SCALE GENOMIC DNA]</scope>
    <source>
        <strain evidence="3">Pr102</strain>
    </source>
</reference>
<proteinExistence type="predicted"/>
<sequence length="167" mass="18369">MPSDSEYEPGSDGDSDEHTDDYDCEEVVGDRAESPKDEGCNWRVYAEKESGEEVVDTKKYPGEDDAVVEKDAEAKKVPKTSGREDAEAETENATQVPEDVGTENTTRVPGDETSESGSELSAVPPPEKRYRPSKWSMEHEFMAASHKNISVTTEAFVAKRSATTFPL</sequence>
<reference evidence="2" key="2">
    <citation type="submission" date="2015-06" db="UniProtKB">
        <authorList>
            <consortium name="EnsemblProtists"/>
        </authorList>
    </citation>
    <scope>IDENTIFICATION</scope>
    <source>
        <strain evidence="2">Pr102</strain>
    </source>
</reference>
<dbReference type="InParanoid" id="H3GLT6"/>
<dbReference type="EMBL" id="DS566021">
    <property type="status" value="NOT_ANNOTATED_CDS"/>
    <property type="molecule type" value="Genomic_DNA"/>
</dbReference>
<dbReference type="VEuPathDB" id="FungiDB:KRP22_8511"/>
<accession>H3GLT6</accession>
<dbReference type="Proteomes" id="UP000005238">
    <property type="component" value="Unassembled WGS sequence"/>
</dbReference>
<dbReference type="AlphaFoldDB" id="H3GLT6"/>
<feature type="compositionally biased region" description="Basic and acidic residues" evidence="1">
    <location>
        <begin position="28"/>
        <end position="85"/>
    </location>
</feature>
<feature type="compositionally biased region" description="Acidic residues" evidence="1">
    <location>
        <begin position="1"/>
        <end position="27"/>
    </location>
</feature>
<protein>
    <submittedName>
        <fullName evidence="2">Uncharacterized protein</fullName>
    </submittedName>
</protein>
<evidence type="ECO:0000313" key="3">
    <source>
        <dbReference type="Proteomes" id="UP000005238"/>
    </source>
</evidence>
<keyword evidence="3" id="KW-1185">Reference proteome</keyword>
<dbReference type="HOGENOM" id="CLU_1597725_0_0_1"/>